<feature type="domain" description="Phospholipase/carboxylesterase/thioesterase" evidence="3">
    <location>
        <begin position="34"/>
        <end position="234"/>
    </location>
</feature>
<dbReference type="GO" id="GO:0016787">
    <property type="term" value="F:hydrolase activity"/>
    <property type="evidence" value="ECO:0007669"/>
    <property type="project" value="UniProtKB-KW"/>
</dbReference>
<dbReference type="SUPFAM" id="SSF53474">
    <property type="entry name" value="alpha/beta-Hydrolases"/>
    <property type="match status" value="1"/>
</dbReference>
<proteinExistence type="inferred from homology"/>
<name>J9ZD13_LEPFM</name>
<dbReference type="InterPro" id="IPR029058">
    <property type="entry name" value="AB_hydrolase_fold"/>
</dbReference>
<dbReference type="STRING" id="1048260.LFML04_2375"/>
<organism evidence="4 5">
    <name type="scientific">Leptospirillum ferriphilum (strain ML-04)</name>
    <dbReference type="NCBI Taxonomy" id="1048260"/>
    <lineage>
        <taxon>Bacteria</taxon>
        <taxon>Pseudomonadati</taxon>
        <taxon>Nitrospirota</taxon>
        <taxon>Nitrospiria</taxon>
        <taxon>Nitrospirales</taxon>
        <taxon>Nitrospiraceae</taxon>
        <taxon>Leptospirillum</taxon>
    </lineage>
</organism>
<keyword evidence="2" id="KW-0378">Hydrolase</keyword>
<comment type="similarity">
    <text evidence="1">Belongs to the AB hydrolase superfamily. AB hydrolase 2 family.</text>
</comment>
<evidence type="ECO:0000256" key="1">
    <source>
        <dbReference type="ARBA" id="ARBA00006499"/>
    </source>
</evidence>
<evidence type="ECO:0000259" key="3">
    <source>
        <dbReference type="Pfam" id="PF02230"/>
    </source>
</evidence>
<sequence length="240" mass="26659">MASVPERVVLMMEALRPFDFGPEGGWEQVCAAPFSGTIFLLHGLGADCQDLAGILPYLGLSGEGSLRFLLPNAPIRSVKVNQGMRMRAWYDVSSPRIESDPDWDGMNRSADQLLKWVSREKENGVPLNKIFLAGFSQGGLVCLQAGLRSREEFGGILALSTYDPDPDCITDRWTGKNHQKIFMAHGTRDPVVPYDLGEKSFRGFVRLGWEGEWYSHSEGHTLTLEEIEAIRQWLVSAASA</sequence>
<evidence type="ECO:0000256" key="2">
    <source>
        <dbReference type="ARBA" id="ARBA00022801"/>
    </source>
</evidence>
<dbReference type="PANTHER" id="PTHR10655">
    <property type="entry name" value="LYSOPHOSPHOLIPASE-RELATED"/>
    <property type="match status" value="1"/>
</dbReference>
<dbReference type="KEGG" id="lfi:LFML04_2375"/>
<dbReference type="Gene3D" id="3.40.50.1820">
    <property type="entry name" value="alpha/beta hydrolase"/>
    <property type="match status" value="1"/>
</dbReference>
<gene>
    <name evidence="4" type="ordered locus">LFML04_2375</name>
</gene>
<dbReference type="PATRIC" id="fig|1048260.3.peg.2581"/>
<evidence type="ECO:0000313" key="5">
    <source>
        <dbReference type="Proteomes" id="UP000006177"/>
    </source>
</evidence>
<dbReference type="RefSeq" id="WP_014962068.1">
    <property type="nucleotide sequence ID" value="NC_018649.1"/>
</dbReference>
<reference evidence="4 5" key="1">
    <citation type="journal article" date="2011" name="J. Microbiol.">
        <title>Complete genome of Leptospirillum ferriphilum ML-04 provides insight into its physiology and environmental adaptation.</title>
        <authorList>
            <person name="Mi S."/>
            <person name="Song J."/>
            <person name="Lin J."/>
            <person name="Che Y."/>
            <person name="Zheng H."/>
            <person name="Lin J."/>
        </authorList>
    </citation>
    <scope>NUCLEOTIDE SEQUENCE [LARGE SCALE GENOMIC DNA]</scope>
    <source>
        <strain evidence="4 5">ML-04</strain>
    </source>
</reference>
<dbReference type="PANTHER" id="PTHR10655:SF17">
    <property type="entry name" value="LYSOPHOSPHOLIPASE-LIKE PROTEIN 1"/>
    <property type="match status" value="1"/>
</dbReference>
<dbReference type="AlphaFoldDB" id="J9ZD13"/>
<dbReference type="EMBL" id="CP002919">
    <property type="protein sequence ID" value="AFS54565.1"/>
    <property type="molecule type" value="Genomic_DNA"/>
</dbReference>
<dbReference type="Pfam" id="PF02230">
    <property type="entry name" value="Abhydrolase_2"/>
    <property type="match status" value="1"/>
</dbReference>
<accession>J9ZD13</accession>
<evidence type="ECO:0000313" key="4">
    <source>
        <dbReference type="EMBL" id="AFS54565.1"/>
    </source>
</evidence>
<dbReference type="InterPro" id="IPR050565">
    <property type="entry name" value="LYPA1-2/EST-like"/>
</dbReference>
<dbReference type="InterPro" id="IPR003140">
    <property type="entry name" value="PLipase/COase/thioEstase"/>
</dbReference>
<protein>
    <submittedName>
        <fullName evidence="4">Putative carboxylesterase</fullName>
    </submittedName>
</protein>
<dbReference type="HOGENOM" id="CLU_049413_3_2_0"/>
<dbReference type="Proteomes" id="UP000006177">
    <property type="component" value="Chromosome"/>
</dbReference>